<evidence type="ECO:0000313" key="2">
    <source>
        <dbReference type="Proteomes" id="UP001348369"/>
    </source>
</evidence>
<reference evidence="1" key="1">
    <citation type="submission" date="2022-10" db="EMBL/GenBank/DDBJ databases">
        <title>The complete genomes of actinobacterial strains from the NBC collection.</title>
        <authorList>
            <person name="Joergensen T.S."/>
            <person name="Alvarez Arevalo M."/>
            <person name="Sterndorff E.B."/>
            <person name="Faurdal D."/>
            <person name="Vuksanovic O."/>
            <person name="Mourched A.-S."/>
            <person name="Charusanti P."/>
            <person name="Shaw S."/>
            <person name="Blin K."/>
            <person name="Weber T."/>
        </authorList>
    </citation>
    <scope>NUCLEOTIDE SEQUENCE</scope>
    <source>
        <strain evidence="1">NBC 01771</strain>
    </source>
</reference>
<organism evidence="1 2">
    <name type="scientific">Streptomyces scopuliridis</name>
    <dbReference type="NCBI Taxonomy" id="452529"/>
    <lineage>
        <taxon>Bacteria</taxon>
        <taxon>Bacillati</taxon>
        <taxon>Actinomycetota</taxon>
        <taxon>Actinomycetes</taxon>
        <taxon>Kitasatosporales</taxon>
        <taxon>Streptomycetaceae</taxon>
        <taxon>Streptomyces</taxon>
    </lineage>
</organism>
<keyword evidence="2" id="KW-1185">Reference proteome</keyword>
<sequence length="52" mass="5874">MPAADPDAITRRLGEEDDVDGGWWVTGGRFLSISLIACSPHRVRRDYVYPVR</sequence>
<proteinExistence type="predicted"/>
<gene>
    <name evidence="1" type="ORF">OG835_23740</name>
</gene>
<dbReference type="Proteomes" id="UP001348369">
    <property type="component" value="Chromosome"/>
</dbReference>
<accession>A0ACD4ZPH9</accession>
<dbReference type="EMBL" id="CP109109">
    <property type="protein sequence ID" value="WSB99712.1"/>
    <property type="molecule type" value="Genomic_DNA"/>
</dbReference>
<name>A0ACD4ZPH9_9ACTN</name>
<protein>
    <submittedName>
        <fullName evidence="1">Uncharacterized protein</fullName>
    </submittedName>
</protein>
<evidence type="ECO:0000313" key="1">
    <source>
        <dbReference type="EMBL" id="WSB99712.1"/>
    </source>
</evidence>